<sequence length="94" mass="10169">MKAVRHQEDSGGEHRTAQPAGSGGRVLGSRRKHYIVWGILRFALGVVQMTFAIAAILSLIFVGLTPAALGYSAVATIATLVSRVLYRGRREPHQ</sequence>
<dbReference type="EMBL" id="FNCJ01000011">
    <property type="protein sequence ID" value="SDH58559.1"/>
    <property type="molecule type" value="Genomic_DNA"/>
</dbReference>
<proteinExistence type="predicted"/>
<evidence type="ECO:0000256" key="1">
    <source>
        <dbReference type="SAM" id="MobiDB-lite"/>
    </source>
</evidence>
<organism evidence="3 4">
    <name type="scientific">Paraburkholderia phenazinium</name>
    <dbReference type="NCBI Taxonomy" id="60549"/>
    <lineage>
        <taxon>Bacteria</taxon>
        <taxon>Pseudomonadati</taxon>
        <taxon>Pseudomonadota</taxon>
        <taxon>Betaproteobacteria</taxon>
        <taxon>Burkholderiales</taxon>
        <taxon>Burkholderiaceae</taxon>
        <taxon>Paraburkholderia</taxon>
    </lineage>
</organism>
<feature type="region of interest" description="Disordered" evidence="1">
    <location>
        <begin position="1"/>
        <end position="26"/>
    </location>
</feature>
<keyword evidence="2" id="KW-0472">Membrane</keyword>
<accession>A0A1G8DM63</accession>
<feature type="transmembrane region" description="Helical" evidence="2">
    <location>
        <begin position="34"/>
        <end position="62"/>
    </location>
</feature>
<evidence type="ECO:0000256" key="2">
    <source>
        <dbReference type="SAM" id="Phobius"/>
    </source>
</evidence>
<evidence type="ECO:0000313" key="3">
    <source>
        <dbReference type="EMBL" id="SDH58559.1"/>
    </source>
</evidence>
<evidence type="ECO:0000313" key="4">
    <source>
        <dbReference type="Proteomes" id="UP000199706"/>
    </source>
</evidence>
<reference evidence="3 4" key="1">
    <citation type="submission" date="2016-10" db="EMBL/GenBank/DDBJ databases">
        <authorList>
            <person name="de Groot N.N."/>
        </authorList>
    </citation>
    <scope>NUCLEOTIDE SEQUENCE [LARGE SCALE GENOMIC DNA]</scope>
    <source>
        <strain evidence="3 4">LMG 2247</strain>
    </source>
</reference>
<feature type="compositionally biased region" description="Basic and acidic residues" evidence="1">
    <location>
        <begin position="1"/>
        <end position="16"/>
    </location>
</feature>
<dbReference type="Proteomes" id="UP000199706">
    <property type="component" value="Unassembled WGS sequence"/>
</dbReference>
<keyword evidence="2" id="KW-0812">Transmembrane</keyword>
<name>A0A1G8DM63_9BURK</name>
<gene>
    <name evidence="3" type="ORF">SAMN05216466_11174</name>
</gene>
<dbReference type="AlphaFoldDB" id="A0A1G8DM63"/>
<keyword evidence="2" id="KW-1133">Transmembrane helix</keyword>
<protein>
    <submittedName>
        <fullName evidence="3">Uncharacterized protein</fullName>
    </submittedName>
</protein>
<feature type="transmembrane region" description="Helical" evidence="2">
    <location>
        <begin position="68"/>
        <end position="86"/>
    </location>
</feature>